<dbReference type="SUPFAM" id="SSF118310">
    <property type="entry name" value="AN1-like Zinc finger"/>
    <property type="match status" value="2"/>
</dbReference>
<evidence type="ECO:0000259" key="9">
    <source>
        <dbReference type="PROSITE" id="PS51039"/>
    </source>
</evidence>
<dbReference type="EMBL" id="HBDW01003909">
    <property type="protein sequence ID" value="CAD8219241.1"/>
    <property type="molecule type" value="Transcribed_RNA"/>
</dbReference>
<dbReference type="OrthoDB" id="431929at2759"/>
<dbReference type="Pfam" id="PF25403">
    <property type="entry name" value="zf-C2H2_ZFAND2"/>
    <property type="match status" value="1"/>
</dbReference>
<sequence length="293" mass="30576">MRLVHDGTPLFPNLGVHCSYPSCALLDFLPFRCSQCEKVYCLDHRTCDAHECTAASSSSSSAAGGFVVVCPICAAAVPLASTQDDANLAWERHRTSGACDEANYARVHKKPVCPAPGCRQKLNLSNKVVCKNCGIATCLKHRFPEDHKCTKRRAGGGGAGVLSALNPSGWAAQMRAASKPSASTARPPRTNPPPARTTRSGGSEVCPQCGSHFPNVAALIAHVESAHPNGVAQSASSLREVCPQCGARFADVAALIAHAEAAHTSNNNNNNNSRARRSAGNSGSSSSSSCILC</sequence>
<evidence type="ECO:0000256" key="7">
    <source>
        <dbReference type="SAM" id="MobiDB-lite"/>
    </source>
</evidence>
<reference evidence="10" key="2">
    <citation type="submission" date="2021-01" db="EMBL/GenBank/DDBJ databases">
        <authorList>
            <person name="Corre E."/>
            <person name="Pelletier E."/>
            <person name="Niang G."/>
            <person name="Scheremetjew M."/>
            <person name="Finn R."/>
            <person name="Kale V."/>
            <person name="Holt S."/>
            <person name="Cochrane G."/>
            <person name="Meng A."/>
            <person name="Brown T."/>
            <person name="Cohen L."/>
        </authorList>
    </citation>
    <scope>NUCLEOTIDE SEQUENCE</scope>
    <source>
        <strain evidence="10">RCC251</strain>
    </source>
</reference>
<evidence type="ECO:0000256" key="6">
    <source>
        <dbReference type="PROSITE-ProRule" id="PRU00042"/>
    </source>
</evidence>
<keyword evidence="2" id="KW-0479">Metal-binding</keyword>
<keyword evidence="3" id="KW-0677">Repeat</keyword>
<proteinExistence type="predicted"/>
<dbReference type="Gene3D" id="4.10.1110.10">
    <property type="entry name" value="AN1-like Zinc finger"/>
    <property type="match status" value="2"/>
</dbReference>
<feature type="region of interest" description="Disordered" evidence="7">
    <location>
        <begin position="264"/>
        <end position="293"/>
    </location>
</feature>
<dbReference type="PROSITE" id="PS00028">
    <property type="entry name" value="ZINC_FINGER_C2H2_1"/>
    <property type="match status" value="2"/>
</dbReference>
<name>A0A7R9SYW9_9CHLO</name>
<dbReference type="PROSITE" id="PS50157">
    <property type="entry name" value="ZINC_FINGER_C2H2_2"/>
    <property type="match status" value="1"/>
</dbReference>
<evidence type="ECO:0000256" key="2">
    <source>
        <dbReference type="ARBA" id="ARBA00022723"/>
    </source>
</evidence>
<comment type="function">
    <text evidence="1">May be involved in environmental stress response.</text>
</comment>
<accession>A0A7R9SYW9</accession>
<dbReference type="InterPro" id="IPR035896">
    <property type="entry name" value="AN1-like_Znf"/>
</dbReference>
<dbReference type="PANTHER" id="PTHR14677:SF20">
    <property type="entry name" value="ZINC FINGER AN1-TYPE CONTAINING 2A-RELATED"/>
    <property type="match status" value="1"/>
</dbReference>
<dbReference type="Gene3D" id="3.30.160.60">
    <property type="entry name" value="Classic Zinc Finger"/>
    <property type="match status" value="1"/>
</dbReference>
<organism evidence="10">
    <name type="scientific">Pycnococcus provasolii</name>
    <dbReference type="NCBI Taxonomy" id="41880"/>
    <lineage>
        <taxon>Eukaryota</taxon>
        <taxon>Viridiplantae</taxon>
        <taxon>Chlorophyta</taxon>
        <taxon>Pseudoscourfieldiophyceae</taxon>
        <taxon>Pseudoscourfieldiales</taxon>
        <taxon>Pycnococcaceae</taxon>
        <taxon>Pycnococcus</taxon>
    </lineage>
</organism>
<evidence type="ECO:0000256" key="5">
    <source>
        <dbReference type="ARBA" id="ARBA00022833"/>
    </source>
</evidence>
<evidence type="ECO:0000256" key="3">
    <source>
        <dbReference type="ARBA" id="ARBA00022737"/>
    </source>
</evidence>
<evidence type="ECO:0000313" key="12">
    <source>
        <dbReference type="Proteomes" id="UP000660262"/>
    </source>
</evidence>
<dbReference type="AlphaFoldDB" id="A0A7R9SYW9"/>
<evidence type="ECO:0000256" key="4">
    <source>
        <dbReference type="ARBA" id="ARBA00022771"/>
    </source>
</evidence>
<gene>
    <name evidence="10" type="ORF">PPRO1472_LOCUS2690</name>
    <name evidence="11" type="ORF">PPROV_000605900</name>
</gene>
<evidence type="ECO:0000259" key="8">
    <source>
        <dbReference type="PROSITE" id="PS50157"/>
    </source>
</evidence>
<dbReference type="EMBL" id="BNJQ01000016">
    <property type="protein sequence ID" value="GHP07318.1"/>
    <property type="molecule type" value="Genomic_DNA"/>
</dbReference>
<dbReference type="PROSITE" id="PS51039">
    <property type="entry name" value="ZF_AN1"/>
    <property type="match status" value="2"/>
</dbReference>
<dbReference type="GO" id="GO:0008270">
    <property type="term" value="F:zinc ion binding"/>
    <property type="evidence" value="ECO:0007669"/>
    <property type="project" value="UniProtKB-KW"/>
</dbReference>
<dbReference type="PANTHER" id="PTHR14677">
    <property type="entry name" value="ARSENITE INDUCUBLE RNA ASSOCIATED PROTEIN AIP-1-RELATED"/>
    <property type="match status" value="1"/>
</dbReference>
<protein>
    <recommendedName>
        <fullName evidence="13">AN1-type domain-containing protein</fullName>
    </recommendedName>
</protein>
<keyword evidence="5" id="KW-0862">Zinc</keyword>
<feature type="domain" description="C2H2-type" evidence="8">
    <location>
        <begin position="240"/>
        <end position="268"/>
    </location>
</feature>
<dbReference type="SMART" id="SM00355">
    <property type="entry name" value="ZnF_C2H2"/>
    <property type="match status" value="2"/>
</dbReference>
<dbReference type="InterPro" id="IPR013087">
    <property type="entry name" value="Znf_C2H2_type"/>
</dbReference>
<keyword evidence="4 6" id="KW-0863">Zinc-finger</keyword>
<evidence type="ECO:0000256" key="1">
    <source>
        <dbReference type="ARBA" id="ARBA00003732"/>
    </source>
</evidence>
<feature type="domain" description="AN1-type" evidence="9">
    <location>
        <begin position="107"/>
        <end position="157"/>
    </location>
</feature>
<evidence type="ECO:0000313" key="11">
    <source>
        <dbReference type="EMBL" id="GHP07318.1"/>
    </source>
</evidence>
<evidence type="ECO:0000313" key="10">
    <source>
        <dbReference type="EMBL" id="CAD8219241.1"/>
    </source>
</evidence>
<evidence type="ECO:0008006" key="13">
    <source>
        <dbReference type="Google" id="ProtNLM"/>
    </source>
</evidence>
<dbReference type="Pfam" id="PF01428">
    <property type="entry name" value="zf-AN1"/>
    <property type="match status" value="2"/>
</dbReference>
<dbReference type="Proteomes" id="UP000660262">
    <property type="component" value="Unassembled WGS sequence"/>
</dbReference>
<feature type="compositionally biased region" description="Low complexity" evidence="7">
    <location>
        <begin position="265"/>
        <end position="293"/>
    </location>
</feature>
<feature type="region of interest" description="Disordered" evidence="7">
    <location>
        <begin position="172"/>
        <end position="205"/>
    </location>
</feature>
<dbReference type="InterPro" id="IPR000058">
    <property type="entry name" value="Znf_AN1"/>
</dbReference>
<dbReference type="GO" id="GO:0005737">
    <property type="term" value="C:cytoplasm"/>
    <property type="evidence" value="ECO:0007669"/>
    <property type="project" value="TreeGrafter"/>
</dbReference>
<feature type="domain" description="AN1-type" evidence="9">
    <location>
        <begin position="12"/>
        <end position="60"/>
    </location>
</feature>
<reference evidence="11" key="1">
    <citation type="submission" date="2020-10" db="EMBL/GenBank/DDBJ databases">
        <title>Unveiling of a novel bifunctional photoreceptor, Dualchrome1, isolated from a cosmopolitan green alga.</title>
        <authorList>
            <person name="Suzuki S."/>
            <person name="Kawachi M."/>
        </authorList>
    </citation>
    <scope>NUCLEOTIDE SEQUENCE</scope>
    <source>
        <strain evidence="11">NIES 2893</strain>
    </source>
</reference>
<keyword evidence="12" id="KW-1185">Reference proteome</keyword>
<dbReference type="SMART" id="SM00154">
    <property type="entry name" value="ZnF_AN1"/>
    <property type="match status" value="2"/>
</dbReference>
<dbReference type="InterPro" id="IPR057357">
    <property type="entry name" value="Znf-C2H2_ZFAND2A/B"/>
</dbReference>